<keyword evidence="1" id="KW-0812">Transmembrane</keyword>
<protein>
    <submittedName>
        <fullName evidence="2">Uncharacterized protein</fullName>
    </submittedName>
</protein>
<comment type="caution">
    <text evidence="2">The sequence shown here is derived from an EMBL/GenBank/DDBJ whole genome shotgun (WGS) entry which is preliminary data.</text>
</comment>
<sequence>MEGQGAKIAATETPSYAGNGKLHLFDGGHASLFFIHRVVIARIGQLIDMVQLCGRKGLCGGILDQVFAAVRLHNCFAPYGVALLGLNFCSSGILALVLFDLLEGRTEDILSLGKLVAQHTGSGDARHILHIGAEA</sequence>
<reference evidence="2" key="1">
    <citation type="submission" date="2019-08" db="EMBL/GenBank/DDBJ databases">
        <authorList>
            <person name="Kucharzyk K."/>
            <person name="Murdoch R.W."/>
            <person name="Higgins S."/>
            <person name="Loffler F."/>
        </authorList>
    </citation>
    <scope>NUCLEOTIDE SEQUENCE</scope>
</reference>
<feature type="transmembrane region" description="Helical" evidence="1">
    <location>
        <begin position="76"/>
        <end position="99"/>
    </location>
</feature>
<dbReference type="AlphaFoldDB" id="A0A645GGG1"/>
<keyword evidence="1" id="KW-1133">Transmembrane helix</keyword>
<evidence type="ECO:0000313" key="2">
    <source>
        <dbReference type="EMBL" id="MPN25765.1"/>
    </source>
</evidence>
<proteinExistence type="predicted"/>
<gene>
    <name evidence="2" type="ORF">SDC9_173180</name>
</gene>
<name>A0A645GGG1_9ZZZZ</name>
<dbReference type="EMBL" id="VSSQ01075053">
    <property type="protein sequence ID" value="MPN25765.1"/>
    <property type="molecule type" value="Genomic_DNA"/>
</dbReference>
<organism evidence="2">
    <name type="scientific">bioreactor metagenome</name>
    <dbReference type="NCBI Taxonomy" id="1076179"/>
    <lineage>
        <taxon>unclassified sequences</taxon>
        <taxon>metagenomes</taxon>
        <taxon>ecological metagenomes</taxon>
    </lineage>
</organism>
<accession>A0A645GGG1</accession>
<evidence type="ECO:0000256" key="1">
    <source>
        <dbReference type="SAM" id="Phobius"/>
    </source>
</evidence>
<keyword evidence="1" id="KW-0472">Membrane</keyword>